<keyword evidence="2" id="KW-1185">Reference proteome</keyword>
<gene>
    <name evidence="1" type="ORF">J2W52_005845</name>
</gene>
<protein>
    <submittedName>
        <fullName evidence="1">Uncharacterized protein</fullName>
    </submittedName>
</protein>
<organism evidence="1 2">
    <name type="scientific">Rhizobium miluonense</name>
    <dbReference type="NCBI Taxonomy" id="411945"/>
    <lineage>
        <taxon>Bacteria</taxon>
        <taxon>Pseudomonadati</taxon>
        <taxon>Pseudomonadota</taxon>
        <taxon>Alphaproteobacteria</taxon>
        <taxon>Hyphomicrobiales</taxon>
        <taxon>Rhizobiaceae</taxon>
        <taxon>Rhizobium/Agrobacterium group</taxon>
        <taxon>Rhizobium</taxon>
    </lineage>
</organism>
<dbReference type="EMBL" id="JAVDUP010000014">
    <property type="protein sequence ID" value="MDR6904211.1"/>
    <property type="molecule type" value="Genomic_DNA"/>
</dbReference>
<dbReference type="Proteomes" id="UP001250791">
    <property type="component" value="Unassembled WGS sequence"/>
</dbReference>
<evidence type="ECO:0000313" key="1">
    <source>
        <dbReference type="EMBL" id="MDR6904211.1"/>
    </source>
</evidence>
<sequence>MISQQLILETETPMPTHRLLMSVAGTGKQKGPFRDPKHVHAWRLEDPQGTLIAANNNALLELLDGADNFGLYEAMEEALSWMPDGSVVLLLAPQEEVYWVFCKGLVTLRARGYRKTNGKPYAHRDRIMKVDQLARNRNIELFSREPCGDEVEALLTIADDARDRLHEAIEQENR</sequence>
<reference evidence="1 2" key="1">
    <citation type="submission" date="2023-07" db="EMBL/GenBank/DDBJ databases">
        <title>Sorghum-associated microbial communities from plants grown in Nebraska, USA.</title>
        <authorList>
            <person name="Schachtman D."/>
        </authorList>
    </citation>
    <scope>NUCLEOTIDE SEQUENCE [LARGE SCALE GENOMIC DNA]</scope>
    <source>
        <strain evidence="1 2">3199</strain>
    </source>
</reference>
<proteinExistence type="predicted"/>
<name>A0ABU1SZ04_9HYPH</name>
<accession>A0ABU1SZ04</accession>
<dbReference type="RefSeq" id="WP_310235979.1">
    <property type="nucleotide sequence ID" value="NZ_JAVDUP010000014.1"/>
</dbReference>
<evidence type="ECO:0000313" key="2">
    <source>
        <dbReference type="Proteomes" id="UP001250791"/>
    </source>
</evidence>
<comment type="caution">
    <text evidence="1">The sequence shown here is derived from an EMBL/GenBank/DDBJ whole genome shotgun (WGS) entry which is preliminary data.</text>
</comment>